<dbReference type="EMBL" id="CACSLK010034598">
    <property type="protein sequence ID" value="CAA0843074.1"/>
    <property type="molecule type" value="Genomic_DNA"/>
</dbReference>
<dbReference type="PANTHER" id="PTHR33929:SF10">
    <property type="entry name" value="MEMBRANE-ASSOCIATED KINASE REGULATOR 2-RELATED"/>
    <property type="match status" value="1"/>
</dbReference>
<gene>
    <name evidence="2" type="ORF">SHERM_08928</name>
</gene>
<protein>
    <submittedName>
        <fullName evidence="2">Tetraspanin-8</fullName>
    </submittedName>
</protein>
<comment type="caution">
    <text evidence="2">The sequence shown here is derived from an EMBL/GenBank/DDBJ whole genome shotgun (WGS) entry which is preliminary data.</text>
</comment>
<sequence>MEATGVLKFRRYADGDVSDGETDGEDSFFELVFRSPDRVADDARVEDAAEKDLRFVRSPRGVLQSENGASTSKAASPVTLLRSTPKFKVFSFSFRKPTKGEKTQFAADSSSKIDGSDRLTVAAAGDNSLRSQLLREASEIEASPVKIPSTAKYLRLIKPLYQKVWKRQNEKVKSSDSLTQSSPPAPAKSESSRTGSFKIVSKRQRKSRSASLPPSGRRDDPQNDGIQGAVLYCKKSYNSSSSREISHLFRTSSDPWEEKMEKENQKSWCVAVTNLVGLLNIITLVLSIPITGGGIWLSLLANTECERFLDRSVISDSLAPRVHGRTHRRVSWLLWVYLQC</sequence>
<proteinExistence type="predicted"/>
<evidence type="ECO:0000313" key="3">
    <source>
        <dbReference type="Proteomes" id="UP001153555"/>
    </source>
</evidence>
<evidence type="ECO:0000313" key="2">
    <source>
        <dbReference type="EMBL" id="CAA0843074.1"/>
    </source>
</evidence>
<dbReference type="InterPro" id="IPR039619">
    <property type="entry name" value="MAKR2/5"/>
</dbReference>
<dbReference type="PANTHER" id="PTHR33929">
    <property type="entry name" value="MEMBRANE-ASSOCIATED KINASE REGULATOR 2-RELATED"/>
    <property type="match status" value="1"/>
</dbReference>
<feature type="region of interest" description="Disordered" evidence="1">
    <location>
        <begin position="171"/>
        <end position="225"/>
    </location>
</feature>
<reference evidence="2" key="1">
    <citation type="submission" date="2019-12" db="EMBL/GenBank/DDBJ databases">
        <authorList>
            <person name="Scholes J."/>
        </authorList>
    </citation>
    <scope>NUCLEOTIDE SEQUENCE</scope>
</reference>
<organism evidence="2 3">
    <name type="scientific">Striga hermonthica</name>
    <name type="common">Purple witchweed</name>
    <name type="synonym">Buchnera hermonthica</name>
    <dbReference type="NCBI Taxonomy" id="68872"/>
    <lineage>
        <taxon>Eukaryota</taxon>
        <taxon>Viridiplantae</taxon>
        <taxon>Streptophyta</taxon>
        <taxon>Embryophyta</taxon>
        <taxon>Tracheophyta</taxon>
        <taxon>Spermatophyta</taxon>
        <taxon>Magnoliopsida</taxon>
        <taxon>eudicotyledons</taxon>
        <taxon>Gunneridae</taxon>
        <taxon>Pentapetalae</taxon>
        <taxon>asterids</taxon>
        <taxon>lamiids</taxon>
        <taxon>Lamiales</taxon>
        <taxon>Orobanchaceae</taxon>
        <taxon>Buchnereae</taxon>
        <taxon>Striga</taxon>
    </lineage>
</organism>
<keyword evidence="3" id="KW-1185">Reference proteome</keyword>
<dbReference type="OrthoDB" id="689803at2759"/>
<name>A0A9N7P2M3_STRHE</name>
<dbReference type="GO" id="GO:0005886">
    <property type="term" value="C:plasma membrane"/>
    <property type="evidence" value="ECO:0007669"/>
    <property type="project" value="InterPro"/>
</dbReference>
<evidence type="ECO:0000256" key="1">
    <source>
        <dbReference type="SAM" id="MobiDB-lite"/>
    </source>
</evidence>
<accession>A0A9N7P2M3</accession>
<dbReference type="Proteomes" id="UP001153555">
    <property type="component" value="Unassembled WGS sequence"/>
</dbReference>
<dbReference type="AlphaFoldDB" id="A0A9N7P2M3"/>